<dbReference type="Proteomes" id="UP000322294">
    <property type="component" value="Unassembled WGS sequence"/>
</dbReference>
<evidence type="ECO:0000259" key="2">
    <source>
        <dbReference type="PROSITE" id="PS50943"/>
    </source>
</evidence>
<feature type="domain" description="HTH cro/C1-type" evidence="2">
    <location>
        <begin position="12"/>
        <end position="66"/>
    </location>
</feature>
<dbReference type="GO" id="GO:0003700">
    <property type="term" value="F:DNA-binding transcription factor activity"/>
    <property type="evidence" value="ECO:0007669"/>
    <property type="project" value="TreeGrafter"/>
</dbReference>
<keyword evidence="1" id="KW-0238">DNA-binding</keyword>
<dbReference type="RefSeq" id="WP_170240276.1">
    <property type="nucleotide sequence ID" value="NZ_VNHO01000006.1"/>
</dbReference>
<evidence type="ECO:0000313" key="3">
    <source>
        <dbReference type="EMBL" id="TYP57458.1"/>
    </source>
</evidence>
<name>A0A5S5AVT5_9FIRM</name>
<accession>A0A5S5AVT5</accession>
<dbReference type="CDD" id="cd00093">
    <property type="entry name" value="HTH_XRE"/>
    <property type="match status" value="1"/>
</dbReference>
<organism evidence="3 4">
    <name type="scientific">Thermosediminibacter litoriperuensis</name>
    <dbReference type="NCBI Taxonomy" id="291989"/>
    <lineage>
        <taxon>Bacteria</taxon>
        <taxon>Bacillati</taxon>
        <taxon>Bacillota</taxon>
        <taxon>Clostridia</taxon>
        <taxon>Thermosediminibacterales</taxon>
        <taxon>Thermosediminibacteraceae</taxon>
        <taxon>Thermosediminibacter</taxon>
    </lineage>
</organism>
<sequence>MLTTNEIIGQNILEILNKKSLTQAALAERLGWTRQDVNKIIHGRKNVTAKELKEISDALNVSMEELVKEGSVKENVKPIKLFMGQVSTKEARIGLLHAQKIMDMILFHSQVRENKSKLMKEWDA</sequence>
<dbReference type="GO" id="GO:0005829">
    <property type="term" value="C:cytosol"/>
    <property type="evidence" value="ECO:0007669"/>
    <property type="project" value="TreeGrafter"/>
</dbReference>
<dbReference type="SMART" id="SM00530">
    <property type="entry name" value="HTH_XRE"/>
    <property type="match status" value="1"/>
</dbReference>
<dbReference type="PROSITE" id="PS50943">
    <property type="entry name" value="HTH_CROC1"/>
    <property type="match status" value="1"/>
</dbReference>
<dbReference type="AlphaFoldDB" id="A0A5S5AVT5"/>
<dbReference type="InterPro" id="IPR010982">
    <property type="entry name" value="Lambda_DNA-bd_dom_sf"/>
</dbReference>
<gene>
    <name evidence="3" type="ORF">LZ11_00772</name>
</gene>
<evidence type="ECO:0000256" key="1">
    <source>
        <dbReference type="ARBA" id="ARBA00023125"/>
    </source>
</evidence>
<dbReference type="EMBL" id="VNHO01000006">
    <property type="protein sequence ID" value="TYP57458.1"/>
    <property type="molecule type" value="Genomic_DNA"/>
</dbReference>
<dbReference type="Gene3D" id="1.10.260.40">
    <property type="entry name" value="lambda repressor-like DNA-binding domains"/>
    <property type="match status" value="1"/>
</dbReference>
<reference evidence="3 4" key="1">
    <citation type="submission" date="2019-07" db="EMBL/GenBank/DDBJ databases">
        <title>Genomic Encyclopedia of Type Strains, Phase I: the one thousand microbial genomes (KMG-I) project.</title>
        <authorList>
            <person name="Kyrpides N."/>
        </authorList>
    </citation>
    <scope>NUCLEOTIDE SEQUENCE [LARGE SCALE GENOMIC DNA]</scope>
    <source>
        <strain evidence="3 4">DSM 16647</strain>
    </source>
</reference>
<proteinExistence type="predicted"/>
<dbReference type="Pfam" id="PF01381">
    <property type="entry name" value="HTH_3"/>
    <property type="match status" value="1"/>
</dbReference>
<dbReference type="InterPro" id="IPR001387">
    <property type="entry name" value="Cro/C1-type_HTH"/>
</dbReference>
<dbReference type="InterPro" id="IPR050807">
    <property type="entry name" value="TransReg_Diox_bact_type"/>
</dbReference>
<dbReference type="PANTHER" id="PTHR46797:SF1">
    <property type="entry name" value="METHYLPHOSPHONATE SYNTHASE"/>
    <property type="match status" value="1"/>
</dbReference>
<keyword evidence="4" id="KW-1185">Reference proteome</keyword>
<dbReference type="PANTHER" id="PTHR46797">
    <property type="entry name" value="HTH-TYPE TRANSCRIPTIONAL REGULATOR"/>
    <property type="match status" value="1"/>
</dbReference>
<dbReference type="GO" id="GO:0003677">
    <property type="term" value="F:DNA binding"/>
    <property type="evidence" value="ECO:0007669"/>
    <property type="project" value="UniProtKB-KW"/>
</dbReference>
<protein>
    <submittedName>
        <fullName evidence="3">Helix-turn-helix protein</fullName>
    </submittedName>
</protein>
<evidence type="ECO:0000313" key="4">
    <source>
        <dbReference type="Proteomes" id="UP000322294"/>
    </source>
</evidence>
<comment type="caution">
    <text evidence="3">The sequence shown here is derived from an EMBL/GenBank/DDBJ whole genome shotgun (WGS) entry which is preliminary data.</text>
</comment>
<dbReference type="SUPFAM" id="SSF47413">
    <property type="entry name" value="lambda repressor-like DNA-binding domains"/>
    <property type="match status" value="1"/>
</dbReference>